<evidence type="ECO:0000313" key="1">
    <source>
        <dbReference type="EnsemblMetazoa" id="AATE005829-PA.1"/>
    </source>
</evidence>
<dbReference type="EnsemblMetazoa" id="AATE005829-RA">
    <property type="protein sequence ID" value="AATE005829-PA.1"/>
    <property type="gene ID" value="AATE005829"/>
</dbReference>
<sequence>MAIDPRRKDLQEAIQDGDRNGCNFLCTSFTKICGMCLAENQAHISPAMNSALHPESPAAIAPARCFRFARVTFEEKDLFAKEWNGLPRVLHAEDNDDVGDDPGTYRRRRDMVQTVDPCAIIIIIIIMIIRIIIIIQHRIACFPKGMNICISSPSPNSWGRW</sequence>
<organism evidence="1">
    <name type="scientific">Anopheles atroparvus</name>
    <name type="common">European mosquito</name>
    <dbReference type="NCBI Taxonomy" id="41427"/>
    <lineage>
        <taxon>Eukaryota</taxon>
        <taxon>Metazoa</taxon>
        <taxon>Ecdysozoa</taxon>
        <taxon>Arthropoda</taxon>
        <taxon>Hexapoda</taxon>
        <taxon>Insecta</taxon>
        <taxon>Pterygota</taxon>
        <taxon>Neoptera</taxon>
        <taxon>Endopterygota</taxon>
        <taxon>Diptera</taxon>
        <taxon>Nematocera</taxon>
        <taxon>Culicoidea</taxon>
        <taxon>Culicidae</taxon>
        <taxon>Anophelinae</taxon>
        <taxon>Anopheles</taxon>
    </lineage>
</organism>
<dbReference type="VEuPathDB" id="VectorBase:AATE005829"/>
<proteinExistence type="predicted"/>
<reference evidence="1" key="1">
    <citation type="submission" date="2022-08" db="UniProtKB">
        <authorList>
            <consortium name="EnsemblMetazoa"/>
        </authorList>
    </citation>
    <scope>IDENTIFICATION</scope>
    <source>
        <strain evidence="1">EBRO</strain>
    </source>
</reference>
<protein>
    <submittedName>
        <fullName evidence="1">Uncharacterized protein</fullName>
    </submittedName>
</protein>
<accession>A0A182IUP6</accession>
<name>A0A182IUP6_ANOAO</name>
<dbReference type="AlphaFoldDB" id="A0A182IUP6"/>